<dbReference type="Proteomes" id="UP000812270">
    <property type="component" value="Unassembled WGS sequence"/>
</dbReference>
<dbReference type="GO" id="GO:0009245">
    <property type="term" value="P:lipid A biosynthetic process"/>
    <property type="evidence" value="ECO:0007669"/>
    <property type="project" value="TreeGrafter"/>
</dbReference>
<name>A0A9E2SBD9_9BACT</name>
<dbReference type="RefSeq" id="WP_217792017.1">
    <property type="nucleotide sequence ID" value="NZ_JAHSPG010000011.1"/>
</dbReference>
<dbReference type="PANTHER" id="PTHR42755:SF1">
    <property type="entry name" value="3-DEOXY-D-MANNO-OCTULOSONIC ACID TRANSFERASE, MITOCHONDRIAL-RELATED"/>
    <property type="match status" value="1"/>
</dbReference>
<evidence type="ECO:0000259" key="3">
    <source>
        <dbReference type="Pfam" id="PF04413"/>
    </source>
</evidence>
<dbReference type="EMBL" id="JAHSPG010000011">
    <property type="protein sequence ID" value="MBV4358348.1"/>
    <property type="molecule type" value="Genomic_DNA"/>
</dbReference>
<keyword evidence="2" id="KW-0472">Membrane</keyword>
<sequence length="424" mass="48330">MLFFYKLFTLLYSFGIRLIAPWNPKAKKWLDGRKDIFSKLQQAFASNTKPVVWMHCASLGEFEQGRPVLEKIRAEYPGVAILLTFFSPSGYEVRKDYSGADWIFYLPLDSRANAEKLLAIAKPQLVLWVKYEYWYYYLTAIKKRNTPLLLISGIYRKGQPFFKWYGGMHREMLACFAHLFVQNKASKDLLEKINITDNVTVGGDTRFDRVIEIAEGFKPIDVVAHFCYNHKVIVAGSTWDEDEKEMDHYANTHPEIRFVIAPHEIDEDHLQSIEKLFKNTIRFSELRKSIEAGIIADSQIANNVLIIDNIGMLSKLYHYATVTFIGGGFGEDGVHNVLEAAVYGKPVVYGPVYDKYIEAVELEDCGGGLSVGSALELEATFNELLNDAEVLEKSAFAAKNYVYTHKGATNKVMDHIQEKRLLTN</sequence>
<evidence type="ECO:0000313" key="5">
    <source>
        <dbReference type="Proteomes" id="UP000812270"/>
    </source>
</evidence>
<keyword evidence="2" id="KW-0448">Lipopolysaccharide biosynthesis</keyword>
<proteinExistence type="inferred from homology"/>
<comment type="pathway">
    <text evidence="2">Bacterial outer membrane biogenesis; LPS core biosynthesis.</text>
</comment>
<evidence type="ECO:0000256" key="1">
    <source>
        <dbReference type="PIRSR" id="PIRSR639901-1"/>
    </source>
</evidence>
<keyword evidence="2" id="KW-1003">Cell membrane</keyword>
<organism evidence="4 5">
    <name type="scientific">Pinibacter aurantiacus</name>
    <dbReference type="NCBI Taxonomy" id="2851599"/>
    <lineage>
        <taxon>Bacteria</taxon>
        <taxon>Pseudomonadati</taxon>
        <taxon>Bacteroidota</taxon>
        <taxon>Chitinophagia</taxon>
        <taxon>Chitinophagales</taxon>
        <taxon>Chitinophagaceae</taxon>
        <taxon>Pinibacter</taxon>
    </lineage>
</organism>
<dbReference type="AlphaFoldDB" id="A0A9E2SBD9"/>
<evidence type="ECO:0000256" key="2">
    <source>
        <dbReference type="RuleBase" id="RU365103"/>
    </source>
</evidence>
<keyword evidence="5" id="KW-1185">Reference proteome</keyword>
<comment type="subcellular location">
    <subcellularLocation>
        <location evidence="2">Cell membrane</location>
    </subcellularLocation>
</comment>
<dbReference type="Pfam" id="PF04413">
    <property type="entry name" value="Glycos_transf_N"/>
    <property type="match status" value="1"/>
</dbReference>
<comment type="catalytic activity">
    <reaction evidence="2">
        <text>lipid IVA (E. coli) + CMP-3-deoxy-beta-D-manno-octulosonate = alpha-Kdo-(2-&gt;6)-lipid IVA (E. coli) + CMP + H(+)</text>
        <dbReference type="Rhea" id="RHEA:28066"/>
        <dbReference type="ChEBI" id="CHEBI:15378"/>
        <dbReference type="ChEBI" id="CHEBI:58603"/>
        <dbReference type="ChEBI" id="CHEBI:60364"/>
        <dbReference type="ChEBI" id="CHEBI:60377"/>
        <dbReference type="ChEBI" id="CHEBI:85987"/>
        <dbReference type="EC" id="2.4.99.12"/>
    </reaction>
</comment>
<keyword evidence="2 4" id="KW-0808">Transferase</keyword>
<dbReference type="EC" id="2.4.99.12" evidence="2"/>
<feature type="domain" description="3-deoxy-D-manno-octulosonic-acid transferase N-terminal" evidence="3">
    <location>
        <begin position="43"/>
        <end position="208"/>
    </location>
</feature>
<protein>
    <recommendedName>
        <fullName evidence="2">3-deoxy-D-manno-octulosonic acid transferase</fullName>
        <shortName evidence="2">Kdo transferase</shortName>
        <ecNumber evidence="2">2.4.99.12</ecNumber>
    </recommendedName>
    <alternativeName>
        <fullName evidence="2">Lipid IV(A) 3-deoxy-D-manno-octulosonic acid transferase</fullName>
    </alternativeName>
</protein>
<comment type="caution">
    <text evidence="4">The sequence shown here is derived from an EMBL/GenBank/DDBJ whole genome shotgun (WGS) entry which is preliminary data.</text>
</comment>
<dbReference type="GO" id="GO:0009244">
    <property type="term" value="P:lipopolysaccharide core region biosynthetic process"/>
    <property type="evidence" value="ECO:0007669"/>
    <property type="project" value="UniProtKB-UniRule"/>
</dbReference>
<dbReference type="GO" id="GO:0005886">
    <property type="term" value="C:plasma membrane"/>
    <property type="evidence" value="ECO:0007669"/>
    <property type="project" value="UniProtKB-SubCell"/>
</dbReference>
<dbReference type="InterPro" id="IPR039901">
    <property type="entry name" value="Kdotransferase"/>
</dbReference>
<gene>
    <name evidence="4" type="ORF">KTO63_14380</name>
</gene>
<feature type="active site" description="Proton acceptor" evidence="1">
    <location>
        <position position="61"/>
    </location>
</feature>
<dbReference type="InterPro" id="IPR007507">
    <property type="entry name" value="Glycos_transf_N"/>
</dbReference>
<dbReference type="GO" id="GO:0043842">
    <property type="term" value="F:Kdo transferase activity"/>
    <property type="evidence" value="ECO:0007669"/>
    <property type="project" value="UniProtKB-EC"/>
</dbReference>
<accession>A0A9E2SBD9</accession>
<comment type="function">
    <text evidence="2">Involved in lipopolysaccharide (LPS) biosynthesis. Catalyzes the transfer of 3-deoxy-D-manno-octulosonate (Kdo) residue(s) from CMP-Kdo to lipid IV(A), the tetraacyldisaccharide-1,4'-bisphosphate precursor of lipid A.</text>
</comment>
<comment type="similarity">
    <text evidence="2">Belongs to the glycosyltransferase group 1 family.</text>
</comment>
<evidence type="ECO:0000313" key="4">
    <source>
        <dbReference type="EMBL" id="MBV4358348.1"/>
    </source>
</evidence>
<reference evidence="4" key="1">
    <citation type="submission" date="2021-06" db="EMBL/GenBank/DDBJ databases">
        <authorList>
            <person name="Huq M.A."/>
        </authorList>
    </citation>
    <scope>NUCLEOTIDE SEQUENCE</scope>
    <source>
        <strain evidence="4">MAH-26</strain>
    </source>
</reference>
<dbReference type="PANTHER" id="PTHR42755">
    <property type="entry name" value="3-DEOXY-MANNO-OCTULOSONATE CYTIDYLYLTRANSFERASE"/>
    <property type="match status" value="1"/>
</dbReference>